<evidence type="ECO:0000313" key="2">
    <source>
        <dbReference type="EMBL" id="MPC72260.1"/>
    </source>
</evidence>
<gene>
    <name evidence="2" type="ORF">E2C01_066558</name>
</gene>
<feature type="compositionally biased region" description="Basic residues" evidence="1">
    <location>
        <begin position="50"/>
        <end position="65"/>
    </location>
</feature>
<reference evidence="2 3" key="1">
    <citation type="submission" date="2019-05" db="EMBL/GenBank/DDBJ databases">
        <title>Another draft genome of Portunus trituberculatus and its Hox gene families provides insights of decapod evolution.</title>
        <authorList>
            <person name="Jeong J.-H."/>
            <person name="Song I."/>
            <person name="Kim S."/>
            <person name="Choi T."/>
            <person name="Kim D."/>
            <person name="Ryu S."/>
            <person name="Kim W."/>
        </authorList>
    </citation>
    <scope>NUCLEOTIDE SEQUENCE [LARGE SCALE GENOMIC DNA]</scope>
    <source>
        <tissue evidence="2">Muscle</tissue>
    </source>
</reference>
<accession>A0A5B7HIH3</accession>
<evidence type="ECO:0000256" key="1">
    <source>
        <dbReference type="SAM" id="MobiDB-lite"/>
    </source>
</evidence>
<keyword evidence="3" id="KW-1185">Reference proteome</keyword>
<proteinExistence type="predicted"/>
<sequence>MPTLNNSRTSISLPSLAQRSTLRTSLPFILITSTPPLPFSISEYLSECRRRSHRRHSGTNPRPKRAPLSLAA</sequence>
<dbReference type="EMBL" id="VSRR010034428">
    <property type="protein sequence ID" value="MPC72260.1"/>
    <property type="molecule type" value="Genomic_DNA"/>
</dbReference>
<evidence type="ECO:0000313" key="3">
    <source>
        <dbReference type="Proteomes" id="UP000324222"/>
    </source>
</evidence>
<feature type="region of interest" description="Disordered" evidence="1">
    <location>
        <begin position="49"/>
        <end position="72"/>
    </location>
</feature>
<dbReference type="Proteomes" id="UP000324222">
    <property type="component" value="Unassembled WGS sequence"/>
</dbReference>
<name>A0A5B7HIH3_PORTR</name>
<comment type="caution">
    <text evidence="2">The sequence shown here is derived from an EMBL/GenBank/DDBJ whole genome shotgun (WGS) entry which is preliminary data.</text>
</comment>
<dbReference type="AlphaFoldDB" id="A0A5B7HIH3"/>
<protein>
    <submittedName>
        <fullName evidence="2">Uncharacterized protein</fullName>
    </submittedName>
</protein>
<organism evidence="2 3">
    <name type="scientific">Portunus trituberculatus</name>
    <name type="common">Swimming crab</name>
    <name type="synonym">Neptunus trituberculatus</name>
    <dbReference type="NCBI Taxonomy" id="210409"/>
    <lineage>
        <taxon>Eukaryota</taxon>
        <taxon>Metazoa</taxon>
        <taxon>Ecdysozoa</taxon>
        <taxon>Arthropoda</taxon>
        <taxon>Crustacea</taxon>
        <taxon>Multicrustacea</taxon>
        <taxon>Malacostraca</taxon>
        <taxon>Eumalacostraca</taxon>
        <taxon>Eucarida</taxon>
        <taxon>Decapoda</taxon>
        <taxon>Pleocyemata</taxon>
        <taxon>Brachyura</taxon>
        <taxon>Eubrachyura</taxon>
        <taxon>Portunoidea</taxon>
        <taxon>Portunidae</taxon>
        <taxon>Portuninae</taxon>
        <taxon>Portunus</taxon>
    </lineage>
</organism>